<comment type="subcellular location">
    <subcellularLocation>
        <location evidence="1">Secreted</location>
        <location evidence="1">Extracellular space</location>
        <location evidence="1">Extracellular matrix</location>
    </subcellularLocation>
</comment>
<keyword evidence="9" id="KW-0445">Lipid transport</keyword>
<evidence type="ECO:0000256" key="9">
    <source>
        <dbReference type="ARBA" id="ARBA00023055"/>
    </source>
</evidence>
<evidence type="ECO:0000256" key="5">
    <source>
        <dbReference type="ARBA" id="ARBA00022525"/>
    </source>
</evidence>
<dbReference type="GO" id="GO:0055090">
    <property type="term" value="P:acylglycerol homeostasis"/>
    <property type="evidence" value="ECO:0007669"/>
    <property type="project" value="TreeGrafter"/>
</dbReference>
<dbReference type="SUPFAM" id="SSF58113">
    <property type="entry name" value="Apolipoprotein A-I"/>
    <property type="match status" value="1"/>
</dbReference>
<reference evidence="12" key="1">
    <citation type="submission" date="2023-09" db="UniProtKB">
        <authorList>
            <consortium name="Ensembl"/>
        </authorList>
    </citation>
    <scope>IDENTIFICATION</scope>
</reference>
<dbReference type="GO" id="GO:0008203">
    <property type="term" value="P:cholesterol metabolic process"/>
    <property type="evidence" value="ECO:0007669"/>
    <property type="project" value="TreeGrafter"/>
</dbReference>
<dbReference type="GeneTree" id="ENSGT00950000182929"/>
<protein>
    <submittedName>
        <fullName evidence="12">Apolipoprotein Eb-like</fullName>
    </submittedName>
</protein>
<comment type="similarity">
    <text evidence="2">Belongs to the apolipoprotein A1/A4/E family.</text>
</comment>
<dbReference type="Ensembl" id="ENSPNYT00000020060.1">
    <property type="protein sequence ID" value="ENSPNYP00000019574.1"/>
    <property type="gene ID" value="ENSPNYG00000014798.1"/>
</dbReference>
<evidence type="ECO:0000256" key="2">
    <source>
        <dbReference type="ARBA" id="ARBA00008788"/>
    </source>
</evidence>
<organism evidence="12">
    <name type="scientific">Pundamilia nyererei</name>
    <dbReference type="NCBI Taxonomy" id="303518"/>
    <lineage>
        <taxon>Eukaryota</taxon>
        <taxon>Metazoa</taxon>
        <taxon>Chordata</taxon>
        <taxon>Craniata</taxon>
        <taxon>Vertebrata</taxon>
        <taxon>Euteleostomi</taxon>
        <taxon>Actinopterygii</taxon>
        <taxon>Neopterygii</taxon>
        <taxon>Teleostei</taxon>
        <taxon>Neoteleostei</taxon>
        <taxon>Acanthomorphata</taxon>
        <taxon>Ovalentaria</taxon>
        <taxon>Cichlomorphae</taxon>
        <taxon>Cichliformes</taxon>
        <taxon>Cichlidae</taxon>
        <taxon>African cichlids</taxon>
        <taxon>Pseudocrenilabrinae</taxon>
        <taxon>Haplochromini</taxon>
        <taxon>Pundamilia</taxon>
    </lineage>
</organism>
<evidence type="ECO:0000256" key="8">
    <source>
        <dbReference type="ARBA" id="ARBA00022737"/>
    </source>
</evidence>
<keyword evidence="7" id="KW-0732">Signal</keyword>
<evidence type="ECO:0000256" key="7">
    <source>
        <dbReference type="ARBA" id="ARBA00022729"/>
    </source>
</evidence>
<dbReference type="PANTHER" id="PTHR18976:SF2">
    <property type="entry name" value="APOLIPOPROTEIN E"/>
    <property type="match status" value="1"/>
</dbReference>
<dbReference type="AlphaFoldDB" id="A0A3B4GBW8"/>
<dbReference type="FunFam" id="1.20.120.20:FF:000010">
    <property type="entry name" value="Apolipoprotein E"/>
    <property type="match status" value="1"/>
</dbReference>
<comment type="subunit">
    <text evidence="3">Homotetramer.</text>
</comment>
<proteinExistence type="inferred from homology"/>
<keyword evidence="6" id="KW-0272">Extracellular matrix</keyword>
<evidence type="ECO:0000256" key="1">
    <source>
        <dbReference type="ARBA" id="ARBA00004498"/>
    </source>
</evidence>
<evidence type="ECO:0000256" key="10">
    <source>
        <dbReference type="ARBA" id="ARBA00023121"/>
    </source>
</evidence>
<dbReference type="GO" id="GO:0033700">
    <property type="term" value="P:phospholipid efflux"/>
    <property type="evidence" value="ECO:0007669"/>
    <property type="project" value="TreeGrafter"/>
</dbReference>
<name>A0A3B4GBW8_9CICH</name>
<evidence type="ECO:0000256" key="4">
    <source>
        <dbReference type="ARBA" id="ARBA00022448"/>
    </source>
</evidence>
<dbReference type="GO" id="GO:0120020">
    <property type="term" value="F:cholesterol transfer activity"/>
    <property type="evidence" value="ECO:0007669"/>
    <property type="project" value="TreeGrafter"/>
</dbReference>
<evidence type="ECO:0000313" key="12">
    <source>
        <dbReference type="Ensembl" id="ENSPNYP00000019574.1"/>
    </source>
</evidence>
<dbReference type="GO" id="GO:1903561">
    <property type="term" value="C:extracellular vesicle"/>
    <property type="evidence" value="ECO:0007669"/>
    <property type="project" value="TreeGrafter"/>
</dbReference>
<dbReference type="GO" id="GO:0005543">
    <property type="term" value="F:phospholipid binding"/>
    <property type="evidence" value="ECO:0007669"/>
    <property type="project" value="TreeGrafter"/>
</dbReference>
<dbReference type="Gene3D" id="1.20.120.20">
    <property type="entry name" value="Apolipoprotein"/>
    <property type="match status" value="2"/>
</dbReference>
<evidence type="ECO:0000256" key="6">
    <source>
        <dbReference type="ARBA" id="ARBA00022530"/>
    </source>
</evidence>
<dbReference type="GO" id="GO:0034361">
    <property type="term" value="C:very-low-density lipoprotein particle"/>
    <property type="evidence" value="ECO:0007669"/>
    <property type="project" value="TreeGrafter"/>
</dbReference>
<accession>A0A3B4GBW8</accession>
<keyword evidence="10" id="KW-0446">Lipid-binding</keyword>
<dbReference type="GO" id="GO:0060228">
    <property type="term" value="F:phosphatidylcholine-sterol O-acyltransferase activator activity"/>
    <property type="evidence" value="ECO:0007669"/>
    <property type="project" value="TreeGrafter"/>
</dbReference>
<evidence type="ECO:0000256" key="11">
    <source>
        <dbReference type="ARBA" id="ARBA00056320"/>
    </source>
</evidence>
<dbReference type="GO" id="GO:0034362">
    <property type="term" value="C:low-density lipoprotein particle"/>
    <property type="evidence" value="ECO:0007669"/>
    <property type="project" value="TreeGrafter"/>
</dbReference>
<dbReference type="InterPro" id="IPR000074">
    <property type="entry name" value="ApoA_E"/>
</dbReference>
<dbReference type="GO" id="GO:0042627">
    <property type="term" value="C:chylomicron"/>
    <property type="evidence" value="ECO:0007669"/>
    <property type="project" value="TreeGrafter"/>
</dbReference>
<dbReference type="PANTHER" id="PTHR18976">
    <property type="entry name" value="APOLIPOPROTEIN"/>
    <property type="match status" value="1"/>
</dbReference>
<keyword evidence="5" id="KW-0964">Secreted</keyword>
<dbReference type="GO" id="GO:0042157">
    <property type="term" value="P:lipoprotein metabolic process"/>
    <property type="evidence" value="ECO:0007669"/>
    <property type="project" value="InterPro"/>
</dbReference>
<keyword evidence="4" id="KW-0813">Transport</keyword>
<dbReference type="GO" id="GO:0033344">
    <property type="term" value="P:cholesterol efflux"/>
    <property type="evidence" value="ECO:0007669"/>
    <property type="project" value="TreeGrafter"/>
</dbReference>
<sequence length="288" mass="32500">MLFIGVSECLTTMKAVALILALAVITGCNGRAVRQAEATKNPWEESVDRFWEYIAKLGQNADGVVENLKASQLSRELDTLITDTMAELETYKNNIQTKLVPYTETSTAQLSQDVQLLINRLQKDMLDAKERGTEYHSELQAVVDHNTGDLESRMNNFIHKLQKRLNKDIEEIRNTVATYIGEIQSRASQNLDTVKEHVEPYVQQANDNTNKKLSDITAMLQTQAEGLGQQLETQAEGIRTQLEATAEELRTSVQGKIEEMTELFSPYATKIREQFEEIVDKIKESTTA</sequence>
<keyword evidence="8" id="KW-0677">Repeat</keyword>
<dbReference type="STRING" id="303518.ENSPNYP00000019574"/>
<dbReference type="InterPro" id="IPR050163">
    <property type="entry name" value="Apolipoprotein_A1/A4/E"/>
</dbReference>
<dbReference type="Pfam" id="PF01442">
    <property type="entry name" value="Apolipoprotein"/>
    <property type="match status" value="1"/>
</dbReference>
<dbReference type="GO" id="GO:0034364">
    <property type="term" value="C:high-density lipoprotein particle"/>
    <property type="evidence" value="ECO:0007669"/>
    <property type="project" value="TreeGrafter"/>
</dbReference>
<comment type="function">
    <text evidence="11">APOE is an apolipoprotein, a protein associating with lipid particles, that mainly functions in lipoprotein-mediated lipid transport between organs via the plasma and interstitial fluids. APOE is a core component of plasma lipoproteins and is involved in their production, conversion and clearance. Apolipoproteins are amphipathic molecules that interact both with lipids of the lipoprotein particle core and the aqueous environment of the plasma.</text>
</comment>
<evidence type="ECO:0000256" key="3">
    <source>
        <dbReference type="ARBA" id="ARBA00011881"/>
    </source>
</evidence>